<accession>A0A126V3C7</accession>
<dbReference type="AlphaFoldDB" id="A0A126V3C7"/>
<keyword evidence="1" id="KW-1133">Transmembrane helix</keyword>
<keyword evidence="1" id="KW-0812">Transmembrane</keyword>
<protein>
    <submittedName>
        <fullName evidence="2">Uncharacterized protein</fullName>
    </submittedName>
</protein>
<dbReference type="EMBL" id="CP014327">
    <property type="protein sequence ID" value="AML52822.1"/>
    <property type="molecule type" value="Genomic_DNA"/>
</dbReference>
<name>A0A126V3C7_9RHOB</name>
<evidence type="ECO:0000256" key="1">
    <source>
        <dbReference type="SAM" id="Phobius"/>
    </source>
</evidence>
<dbReference type="Proteomes" id="UP000070371">
    <property type="component" value="Chromosome"/>
</dbReference>
<feature type="transmembrane region" description="Helical" evidence="1">
    <location>
        <begin position="46"/>
        <end position="67"/>
    </location>
</feature>
<evidence type="ECO:0000313" key="3">
    <source>
        <dbReference type="Proteomes" id="UP000070371"/>
    </source>
</evidence>
<dbReference type="KEGG" id="hat:RC74_17550"/>
<organism evidence="2 3">
    <name type="scientific">Falsihalocynthiibacter arcticus</name>
    <dbReference type="NCBI Taxonomy" id="1579316"/>
    <lineage>
        <taxon>Bacteria</taxon>
        <taxon>Pseudomonadati</taxon>
        <taxon>Pseudomonadota</taxon>
        <taxon>Alphaproteobacteria</taxon>
        <taxon>Rhodobacterales</taxon>
        <taxon>Roseobacteraceae</taxon>
        <taxon>Falsihalocynthiibacter</taxon>
    </lineage>
</organism>
<proteinExistence type="predicted"/>
<keyword evidence="1" id="KW-0472">Membrane</keyword>
<feature type="transmembrane region" description="Helical" evidence="1">
    <location>
        <begin position="21"/>
        <end position="40"/>
    </location>
</feature>
<reference evidence="2 3" key="1">
    <citation type="submission" date="2016-02" db="EMBL/GenBank/DDBJ databases">
        <title>Complete genome sequence of Halocynthiibacter arcticus PAMC 20958t from arctic marine sediment.</title>
        <authorList>
            <person name="Lee Y.M."/>
            <person name="Baek K."/>
            <person name="Lee H.K."/>
            <person name="Shin S.C."/>
        </authorList>
    </citation>
    <scope>NUCLEOTIDE SEQUENCE [LARGE SCALE GENOMIC DNA]</scope>
    <source>
        <strain evidence="2">PAMC 20958</strain>
    </source>
</reference>
<evidence type="ECO:0000313" key="2">
    <source>
        <dbReference type="EMBL" id="AML52822.1"/>
    </source>
</evidence>
<keyword evidence="3" id="KW-1185">Reference proteome</keyword>
<sequence>MALEAINTLIALKNRYKRFSIANAIAAIGCGSVSLLESWAPNLNDGILIVGAVFCVTLTYTFPRYMFLCGSIRNYRFACSTLITILQSTDSKKIKVEFEALKFRCRNAPLIVEEIRRHQPEIQAWLKTVEQREDRDRNKSSKNSRCVELSRHFTEMRNRISLHSHELCEASPAICAVKKLSESISMLTAFRENAENDWYEAENKMSWWQKLTVDPPDLSQTNQSIKTLQKAQKRLSTSGDIEKTKSYFASLTMRANERIDTLEQIAIGSVPSSYRTPYDSKTVAKSAIWLSALSIPASVWSDITQARDIYSTLRNVNSNFADSSDAEIWLQSLMLPGESLAGLVSLTKGAYFESLIASKTGGELFENFNHPDTDIVIDGIAYQLKATDSEAYLNTVADNIPIIATSEVAQATEAINSGIANVDIEQATELALGGSIVDFSDTAVDALLTGAGSMGILSIIRGVGYAAQQYNDGMDCEEAIFEGVGVAVSGTAKAFVDTAELGYKALSSRPSRFVGRQIGRLASKI</sequence>
<gene>
    <name evidence="2" type="ORF">RC74_17550</name>
</gene>